<keyword evidence="2" id="KW-0812">Transmembrane</keyword>
<reference evidence="5" key="1">
    <citation type="submission" date="2016-06" db="EMBL/GenBank/DDBJ databases">
        <title>Parallel loss of symbiosis genes in relatives of nitrogen-fixing non-legume Parasponia.</title>
        <authorList>
            <person name="Van Velzen R."/>
            <person name="Holmer R."/>
            <person name="Bu F."/>
            <person name="Rutten L."/>
            <person name="Van Zeijl A."/>
            <person name="Liu W."/>
            <person name="Santuari L."/>
            <person name="Cao Q."/>
            <person name="Sharma T."/>
            <person name="Shen D."/>
            <person name="Roswanjaya Y."/>
            <person name="Wardhani T."/>
            <person name="Kalhor M.S."/>
            <person name="Jansen J."/>
            <person name="Van den Hoogen J."/>
            <person name="Gungor B."/>
            <person name="Hartog M."/>
            <person name="Hontelez J."/>
            <person name="Verver J."/>
            <person name="Yang W.-C."/>
            <person name="Schijlen E."/>
            <person name="Repin R."/>
            <person name="Schilthuizen M."/>
            <person name="Schranz E."/>
            <person name="Heidstra R."/>
            <person name="Miyata K."/>
            <person name="Fedorova E."/>
            <person name="Kohlen W."/>
            <person name="Bisseling T."/>
            <person name="Smit S."/>
            <person name="Geurts R."/>
        </authorList>
    </citation>
    <scope>NUCLEOTIDE SEQUENCE [LARGE SCALE GENOMIC DNA]</scope>
    <source>
        <strain evidence="5">cv. RG33-2</strain>
    </source>
</reference>
<dbReference type="GO" id="GO:0005634">
    <property type="term" value="C:nucleus"/>
    <property type="evidence" value="ECO:0007669"/>
    <property type="project" value="UniProtKB-SubCell"/>
</dbReference>
<comment type="domain">
    <text evidence="1">The PHD-type zinc finger mediates the binding to H3K4me3.</text>
</comment>
<keyword evidence="1" id="KW-0479">Metal-binding</keyword>
<feature type="domain" description="Alfin N-terminal" evidence="3">
    <location>
        <begin position="62"/>
        <end position="128"/>
    </location>
</feature>
<keyword evidence="1" id="KW-0804">Transcription</keyword>
<evidence type="ECO:0000313" key="4">
    <source>
        <dbReference type="EMBL" id="PON58682.1"/>
    </source>
</evidence>
<dbReference type="OrthoDB" id="1638469at2759"/>
<proteinExistence type="inferred from homology"/>
<gene>
    <name evidence="4" type="ORF">TorRG33x02_290590</name>
</gene>
<dbReference type="GO" id="GO:0008270">
    <property type="term" value="F:zinc ion binding"/>
    <property type="evidence" value="ECO:0007669"/>
    <property type="project" value="UniProtKB-KW"/>
</dbReference>
<keyword evidence="2" id="KW-0472">Membrane</keyword>
<dbReference type="STRING" id="63057.A0A2P5CCA9"/>
<evidence type="ECO:0000313" key="5">
    <source>
        <dbReference type="Proteomes" id="UP000237000"/>
    </source>
</evidence>
<dbReference type="PANTHER" id="PTHR12321">
    <property type="entry name" value="CPG BINDING PROTEIN"/>
    <property type="match status" value="1"/>
</dbReference>
<protein>
    <recommendedName>
        <fullName evidence="1">PHD finger protein ALFIN-LIKE</fullName>
    </recommendedName>
</protein>
<dbReference type="GO" id="GO:0006325">
    <property type="term" value="P:chromatin organization"/>
    <property type="evidence" value="ECO:0007669"/>
    <property type="project" value="UniProtKB-UniRule"/>
</dbReference>
<evidence type="ECO:0000259" key="3">
    <source>
        <dbReference type="Pfam" id="PF12165"/>
    </source>
</evidence>
<comment type="function">
    <text evidence="1">Histone-binding component that specifically recognizes H3 tails trimethylated on 'Lys-4' (H3K4me3), which mark transcription start sites of virtually all active genes.</text>
</comment>
<keyword evidence="1" id="KW-0539">Nucleus</keyword>
<dbReference type="GO" id="GO:0042393">
    <property type="term" value="F:histone binding"/>
    <property type="evidence" value="ECO:0007669"/>
    <property type="project" value="UniProtKB-UniRule"/>
</dbReference>
<evidence type="ECO:0000256" key="2">
    <source>
        <dbReference type="SAM" id="Phobius"/>
    </source>
</evidence>
<dbReference type="GO" id="GO:0006355">
    <property type="term" value="P:regulation of DNA-templated transcription"/>
    <property type="evidence" value="ECO:0007669"/>
    <property type="project" value="UniProtKB-UniRule"/>
</dbReference>
<comment type="similarity">
    <text evidence="1">Belongs to the Alfin family.</text>
</comment>
<dbReference type="EMBL" id="JXTC01000383">
    <property type="protein sequence ID" value="PON58682.1"/>
    <property type="molecule type" value="Genomic_DNA"/>
</dbReference>
<comment type="subunit">
    <text evidence="1">Interacts with H3K4me3 and to a lesser extent with H3K4me2.</text>
</comment>
<keyword evidence="1" id="KW-0862">Zinc</keyword>
<dbReference type="Pfam" id="PF12165">
    <property type="entry name" value="Alfin"/>
    <property type="match status" value="1"/>
</dbReference>
<dbReference type="InterPro" id="IPR021998">
    <property type="entry name" value="Alfin_N"/>
</dbReference>
<keyword evidence="1" id="KW-0805">Transcription regulation</keyword>
<keyword evidence="2" id="KW-1133">Transmembrane helix</keyword>
<keyword evidence="1" id="KW-0156">Chromatin regulator</keyword>
<dbReference type="AlphaFoldDB" id="A0A2P5CCA9"/>
<dbReference type="Proteomes" id="UP000237000">
    <property type="component" value="Unassembled WGS sequence"/>
</dbReference>
<dbReference type="GO" id="GO:0000976">
    <property type="term" value="F:transcription cis-regulatory region binding"/>
    <property type="evidence" value="ECO:0007669"/>
    <property type="project" value="TreeGrafter"/>
</dbReference>
<dbReference type="InterPro" id="IPR045104">
    <property type="entry name" value="Alfin"/>
</dbReference>
<sequence length="129" mass="14609">MDRGEGEVEDHQSLIHDVYMNFTARRAGIIKALTTTLMNFIDSAILVSALSSFTFFCVFFGSVQKDVLCLYGLPTEEWEVRPPPEEVPSDLPEPALGINFVRDRMIRSDWLDLIAAHSDSWLLLTVTFI</sequence>
<keyword evidence="5" id="KW-1185">Reference proteome</keyword>
<feature type="transmembrane region" description="Helical" evidence="2">
    <location>
        <begin position="43"/>
        <end position="63"/>
    </location>
</feature>
<organism evidence="4 5">
    <name type="scientific">Trema orientale</name>
    <name type="common">Charcoal tree</name>
    <name type="synonym">Celtis orientalis</name>
    <dbReference type="NCBI Taxonomy" id="63057"/>
    <lineage>
        <taxon>Eukaryota</taxon>
        <taxon>Viridiplantae</taxon>
        <taxon>Streptophyta</taxon>
        <taxon>Embryophyta</taxon>
        <taxon>Tracheophyta</taxon>
        <taxon>Spermatophyta</taxon>
        <taxon>Magnoliopsida</taxon>
        <taxon>eudicotyledons</taxon>
        <taxon>Gunneridae</taxon>
        <taxon>Pentapetalae</taxon>
        <taxon>rosids</taxon>
        <taxon>fabids</taxon>
        <taxon>Rosales</taxon>
        <taxon>Cannabaceae</taxon>
        <taxon>Trema</taxon>
    </lineage>
</organism>
<name>A0A2P5CCA9_TREOI</name>
<comment type="subcellular location">
    <subcellularLocation>
        <location evidence="1">Nucleus</location>
    </subcellularLocation>
</comment>
<dbReference type="GO" id="GO:0003712">
    <property type="term" value="F:transcription coregulator activity"/>
    <property type="evidence" value="ECO:0007669"/>
    <property type="project" value="TreeGrafter"/>
</dbReference>
<comment type="caution">
    <text evidence="4">The sequence shown here is derived from an EMBL/GenBank/DDBJ whole genome shotgun (WGS) entry which is preliminary data.</text>
</comment>
<dbReference type="InParanoid" id="A0A2P5CCA9"/>
<dbReference type="PANTHER" id="PTHR12321:SF98">
    <property type="entry name" value="PHD FINGER PROTEIN ALFIN-LIKE 5"/>
    <property type="match status" value="1"/>
</dbReference>
<evidence type="ECO:0000256" key="1">
    <source>
        <dbReference type="RuleBase" id="RU369089"/>
    </source>
</evidence>
<keyword evidence="1" id="KW-0863">Zinc-finger</keyword>
<accession>A0A2P5CCA9</accession>